<dbReference type="Pfam" id="PF01276">
    <property type="entry name" value="OKR_DC_1"/>
    <property type="match status" value="1"/>
</dbReference>
<evidence type="ECO:0000256" key="3">
    <source>
        <dbReference type="ARBA" id="ARBA00022793"/>
    </source>
</evidence>
<evidence type="ECO:0000313" key="8">
    <source>
        <dbReference type="EMBL" id="MDQ1032639.1"/>
    </source>
</evidence>
<evidence type="ECO:0000256" key="1">
    <source>
        <dbReference type="ARBA" id="ARBA00001933"/>
    </source>
</evidence>
<evidence type="ECO:0000256" key="5">
    <source>
        <dbReference type="ARBA" id="ARBA00023239"/>
    </source>
</evidence>
<dbReference type="InterPro" id="IPR000310">
    <property type="entry name" value="Orn/Lys/Arg_deCO2ase_major_dom"/>
</dbReference>
<dbReference type="InterPro" id="IPR015421">
    <property type="entry name" value="PyrdxlP-dep_Trfase_major"/>
</dbReference>
<accession>A0ABU0TA02</accession>
<protein>
    <submittedName>
        <fullName evidence="8">Arginine decarboxylase</fullName>
        <ecNumber evidence="8">4.1.1.19</ecNumber>
    </submittedName>
</protein>
<dbReference type="GO" id="GO:0008792">
    <property type="term" value="F:arginine decarboxylase activity"/>
    <property type="evidence" value="ECO:0007669"/>
    <property type="project" value="UniProtKB-EC"/>
</dbReference>
<keyword evidence="3" id="KW-0210">Decarboxylase</keyword>
<dbReference type="InterPro" id="IPR052357">
    <property type="entry name" value="Orn_Lys_Arg_decarboxylase-I"/>
</dbReference>
<comment type="similarity">
    <text evidence="2">Belongs to the Orn/Lys/Arg decarboxylase class-I family.</text>
</comment>
<evidence type="ECO:0000259" key="7">
    <source>
        <dbReference type="Pfam" id="PF03711"/>
    </source>
</evidence>
<dbReference type="EC" id="4.1.1.19" evidence="8"/>
<keyword evidence="9" id="KW-1185">Reference proteome</keyword>
<evidence type="ECO:0000259" key="6">
    <source>
        <dbReference type="Pfam" id="PF01276"/>
    </source>
</evidence>
<dbReference type="Pfam" id="PF03711">
    <property type="entry name" value="OKR_DC_1_C"/>
    <property type="match status" value="1"/>
</dbReference>
<reference evidence="8 9" key="1">
    <citation type="submission" date="2023-07" db="EMBL/GenBank/DDBJ databases">
        <title>Comparative genomics of wheat-associated soil bacteria to identify genetic determinants of phenazine resistance.</title>
        <authorList>
            <person name="Mouncey N."/>
        </authorList>
    </citation>
    <scope>NUCLEOTIDE SEQUENCE [LARGE SCALE GENOMIC DNA]</scope>
    <source>
        <strain evidence="8 9">V2I4</strain>
    </source>
</reference>
<organism evidence="8 9">
    <name type="scientific">Streptomyces umbrinus</name>
    <dbReference type="NCBI Taxonomy" id="67370"/>
    <lineage>
        <taxon>Bacteria</taxon>
        <taxon>Bacillati</taxon>
        <taxon>Actinomycetota</taxon>
        <taxon>Actinomycetes</taxon>
        <taxon>Kitasatosporales</taxon>
        <taxon>Streptomycetaceae</taxon>
        <taxon>Streptomyces</taxon>
        <taxon>Streptomyces phaeochromogenes group</taxon>
    </lineage>
</organism>
<dbReference type="Proteomes" id="UP001230328">
    <property type="component" value="Unassembled WGS sequence"/>
</dbReference>
<dbReference type="InterPro" id="IPR036633">
    <property type="entry name" value="Prn/Lys/Arg_de-COase_C_sf"/>
</dbReference>
<dbReference type="EMBL" id="JAUSZI010000002">
    <property type="protein sequence ID" value="MDQ1032639.1"/>
    <property type="molecule type" value="Genomic_DNA"/>
</dbReference>
<gene>
    <name evidence="8" type="ORF">QF035_010221</name>
</gene>
<dbReference type="InterPro" id="IPR015424">
    <property type="entry name" value="PyrdxlP-dep_Trfase"/>
</dbReference>
<dbReference type="InterPro" id="IPR008286">
    <property type="entry name" value="Prn/Lys/Arg_de-COase_C"/>
</dbReference>
<evidence type="ECO:0000313" key="9">
    <source>
        <dbReference type="Proteomes" id="UP001230328"/>
    </source>
</evidence>
<name>A0ABU0TA02_9ACTN</name>
<proteinExistence type="inferred from homology"/>
<keyword evidence="4" id="KW-0663">Pyridoxal phosphate</keyword>
<dbReference type="PANTHER" id="PTHR43277">
    <property type="entry name" value="ARGININE DECARBOXYLASE"/>
    <property type="match status" value="1"/>
</dbReference>
<comment type="cofactor">
    <cofactor evidence="1">
        <name>pyridoxal 5'-phosphate</name>
        <dbReference type="ChEBI" id="CHEBI:597326"/>
    </cofactor>
</comment>
<dbReference type="SUPFAM" id="SSF55904">
    <property type="entry name" value="Ornithine decarboxylase C-terminal domain"/>
    <property type="match status" value="1"/>
</dbReference>
<feature type="domain" description="Orn/Lys/Arg decarboxylases family 1 pyridoxal-P attachment site" evidence="6">
    <location>
        <begin position="9"/>
        <end position="302"/>
    </location>
</feature>
<evidence type="ECO:0000256" key="4">
    <source>
        <dbReference type="ARBA" id="ARBA00022898"/>
    </source>
</evidence>
<dbReference type="RefSeq" id="WP_307529547.1">
    <property type="nucleotide sequence ID" value="NZ_JAUSZI010000002.1"/>
</dbReference>
<evidence type="ECO:0000256" key="2">
    <source>
        <dbReference type="ARBA" id="ARBA00010671"/>
    </source>
</evidence>
<dbReference type="PANTHER" id="PTHR43277:SF4">
    <property type="entry name" value="ARGININE DECARBOXYLASE"/>
    <property type="match status" value="1"/>
</dbReference>
<comment type="caution">
    <text evidence="8">The sequence shown here is derived from an EMBL/GenBank/DDBJ whole genome shotgun (WGS) entry which is preliminary data.</text>
</comment>
<keyword evidence="5 8" id="KW-0456">Lyase</keyword>
<feature type="domain" description="Orn/Lys/Arg decarboxylase C-terminal" evidence="7">
    <location>
        <begin position="421"/>
        <end position="465"/>
    </location>
</feature>
<dbReference type="Gene3D" id="3.90.105.10">
    <property type="entry name" value="Molybdopterin biosynthesis moea protein, domain 2"/>
    <property type="match status" value="1"/>
</dbReference>
<dbReference type="Gene3D" id="3.40.640.10">
    <property type="entry name" value="Type I PLP-dependent aspartate aminotransferase-like (Major domain)"/>
    <property type="match status" value="1"/>
</dbReference>
<dbReference type="SUPFAM" id="SSF53383">
    <property type="entry name" value="PLP-dependent transferases"/>
    <property type="match status" value="1"/>
</dbReference>
<sequence>MGVNQAEAPILEALARYADADELGFTPPGHKQARGADPRARGVLGDAVFYGDVLANGGLDDRLTRGGVLARAENLMADAVHADHTFFSTCGSSLSVKAAMLTVTSPGHQFLVGRDAHKSVVAGLILSGVEPVWVEPQWDTSRHLAHAPSAAAYAQAFAEHPDADGALVTSPTPYGAAADLKSIAEVCHRLGKPLVVDEAWGAHLPFHDALPSWAMDAGADICVTSIHKMGSGLEQGSVFHLQGDRIDPAELASRADLLGTTSPNVLLYAGIDAWRRQMVQHGHELFGQALELATRTRTAIEAIGGFHVNDAKDFCGPGLAHDFDPLPVVMDIGELGTSGYRAADWLRTHHHIDAHLFDHRRISTQLTHADDEQTTARLLAALRDLADHTAELWDVPQVAVPAPAGLRMPQARPPRDAYFARHAKVPTAEAVGRIAAEMITPYPPGIPVALPGERLTEPVLKYLVTGVKAGMFLPDAADQRLKTVRVVED</sequence>